<name>A0A8B8ICP5_VANTA</name>
<protein>
    <recommendedName>
        <fullName evidence="10">tRNA (uracil-O(2)-)-methyltransferase</fullName>
        <ecNumber evidence="10">2.1.1.211</ecNumber>
    </recommendedName>
</protein>
<evidence type="ECO:0000256" key="10">
    <source>
        <dbReference type="RuleBase" id="RU368004"/>
    </source>
</evidence>
<comment type="subcellular location">
    <subcellularLocation>
        <location evidence="2 10">Cytoplasm</location>
    </subcellularLocation>
</comment>
<keyword evidence="5 10" id="KW-0489">Methyltransferase</keyword>
<evidence type="ECO:0000256" key="5">
    <source>
        <dbReference type="ARBA" id="ARBA00022603"/>
    </source>
</evidence>
<comment type="function">
    <text evidence="1">Probable adenosyl-L-methionine (AdoMet)-dependent tRNA (uracil-O(2)-)-methyltransferase.</text>
</comment>
<dbReference type="AlphaFoldDB" id="A0A8B8ICP5"/>
<dbReference type="EC" id="2.1.1.211" evidence="10"/>
<dbReference type="OrthoDB" id="10047021at2759"/>
<dbReference type="RefSeq" id="XP_026494848.2">
    <property type="nucleotide sequence ID" value="XM_026639063.2"/>
</dbReference>
<comment type="catalytic activity">
    <reaction evidence="9 10">
        <text>uridine(44) in tRNA(Ser) + S-adenosyl-L-methionine = 2'-O-methyluridine(44) in tRNA(Ser) + S-adenosyl-L-homocysteine + H(+)</text>
        <dbReference type="Rhea" id="RHEA:43100"/>
        <dbReference type="Rhea" id="RHEA-COMP:10339"/>
        <dbReference type="Rhea" id="RHEA-COMP:10340"/>
        <dbReference type="ChEBI" id="CHEBI:15378"/>
        <dbReference type="ChEBI" id="CHEBI:57856"/>
        <dbReference type="ChEBI" id="CHEBI:59789"/>
        <dbReference type="ChEBI" id="CHEBI:65315"/>
        <dbReference type="ChEBI" id="CHEBI:74478"/>
        <dbReference type="EC" id="2.1.1.211"/>
    </reaction>
</comment>
<evidence type="ECO:0000256" key="7">
    <source>
        <dbReference type="ARBA" id="ARBA00022691"/>
    </source>
</evidence>
<evidence type="ECO:0000256" key="2">
    <source>
        <dbReference type="ARBA" id="ARBA00004496"/>
    </source>
</evidence>
<dbReference type="GO" id="GO:0005737">
    <property type="term" value="C:cytoplasm"/>
    <property type="evidence" value="ECO:0007669"/>
    <property type="project" value="UniProtKB-SubCell"/>
</dbReference>
<accession>A0A8B8ICP5</accession>
<evidence type="ECO:0000256" key="3">
    <source>
        <dbReference type="ARBA" id="ARBA00009056"/>
    </source>
</evidence>
<dbReference type="GO" id="GO:0030488">
    <property type="term" value="P:tRNA methylation"/>
    <property type="evidence" value="ECO:0007669"/>
    <property type="project" value="UniProtKB-UniRule"/>
</dbReference>
<evidence type="ECO:0000256" key="4">
    <source>
        <dbReference type="ARBA" id="ARBA00022490"/>
    </source>
</evidence>
<evidence type="ECO:0000256" key="1">
    <source>
        <dbReference type="ARBA" id="ARBA00002778"/>
    </source>
</evidence>
<evidence type="ECO:0000256" key="8">
    <source>
        <dbReference type="ARBA" id="ARBA00022694"/>
    </source>
</evidence>
<keyword evidence="11" id="KW-1185">Reference proteome</keyword>
<keyword evidence="7 10" id="KW-0949">S-adenosyl-L-methionine</keyword>
<comment type="similarity">
    <text evidence="3 10">Belongs to the TRM44 family.</text>
</comment>
<dbReference type="GO" id="GO:0008270">
    <property type="term" value="F:zinc ion binding"/>
    <property type="evidence" value="ECO:0007669"/>
    <property type="project" value="UniProtKB-KW"/>
</dbReference>
<gene>
    <name evidence="12" type="primary">LOC113399821</name>
</gene>
<dbReference type="PANTHER" id="PTHR21210:SF0">
    <property type="entry name" value="TRNA (URACIL-O(2)-)-METHYLTRANSFERASE-RELATED"/>
    <property type="match status" value="1"/>
</dbReference>
<keyword evidence="6 10" id="KW-0808">Transferase</keyword>
<dbReference type="InterPro" id="IPR029063">
    <property type="entry name" value="SAM-dependent_MTases_sf"/>
</dbReference>
<dbReference type="PANTHER" id="PTHR21210">
    <property type="entry name" value="TRNA (URACIL-O(2)-)-METHYLTRANSFERASE-RELATED"/>
    <property type="match status" value="1"/>
</dbReference>
<dbReference type="Proteomes" id="UP001652626">
    <property type="component" value="Chromosome 8"/>
</dbReference>
<evidence type="ECO:0000256" key="6">
    <source>
        <dbReference type="ARBA" id="ARBA00022679"/>
    </source>
</evidence>
<sequence>MDDDTTSCIKLKPNLFWQSINILIIKPHVVNKRLWGCTILNRYYVQDNDISWENELKNWQLEIVNKKQFLDDILKNKQVKIVGECKTENEILLVELLPKSYLESHAFQIIYKNKSVTQVGFFDVTPAENEQNLCPTFSYSFSLQGDEVILKTFSDNVTKSHQWLQSTVLPQVLKWCHEISTKQVQICNESLALVPNEEYYTKYNELKLTYGKEMVKIWPECTDPTKFVYEDIAIATYLLLLWETDTKPQSFVDIGCGNGLLVYILSMEGHTGYGVDVRKRKIWDLYPNNINLKETTVTPSNMHIFSDVDWIIGNHSDELTPWIPVIAAQNSYKSNFFLLPCCAYNFDGTKYQRQNSSKSQYTEYLEYVKKVCDNCGFETEIDRLKIPSTKRICFIGRKRTYKENEHEKFVACIQYMISNQIGLSMTNETDQDIKTKEFKTRDPIERVRNCTQLDKNITDSIISCISNYLLDGCNLETNWSKGSSVAIHKLIKLLPSDKLKALKSECGGLQTLLRNNHHIFEVRNGCVNLRYPRTIDEVKNHARSKKYNDGLKMQIKPCWFYNNHPQGCPLDSSVCSFLHEMST</sequence>
<dbReference type="OMA" id="CFFKLHH"/>
<evidence type="ECO:0000256" key="9">
    <source>
        <dbReference type="ARBA" id="ARBA00047957"/>
    </source>
</evidence>
<dbReference type="InterPro" id="IPR011671">
    <property type="entry name" value="tRNA_uracil_MeTrfase"/>
</dbReference>
<comment type="function">
    <text evidence="10">Adenosyl-L-methionine (AdoMet)-dependent tRNA (uracil-O(2)-)-methyltransferase.</text>
</comment>
<organism evidence="11 12">
    <name type="scientific">Vanessa tameamea</name>
    <name type="common">Kamehameha butterfly</name>
    <dbReference type="NCBI Taxonomy" id="334116"/>
    <lineage>
        <taxon>Eukaryota</taxon>
        <taxon>Metazoa</taxon>
        <taxon>Ecdysozoa</taxon>
        <taxon>Arthropoda</taxon>
        <taxon>Hexapoda</taxon>
        <taxon>Insecta</taxon>
        <taxon>Pterygota</taxon>
        <taxon>Neoptera</taxon>
        <taxon>Endopterygota</taxon>
        <taxon>Lepidoptera</taxon>
        <taxon>Glossata</taxon>
        <taxon>Ditrysia</taxon>
        <taxon>Papilionoidea</taxon>
        <taxon>Nymphalidae</taxon>
        <taxon>Nymphalinae</taxon>
        <taxon>Vanessa</taxon>
    </lineage>
</organism>
<dbReference type="GeneID" id="113399821"/>
<dbReference type="SUPFAM" id="SSF53335">
    <property type="entry name" value="S-adenosyl-L-methionine-dependent methyltransferases"/>
    <property type="match status" value="1"/>
</dbReference>
<reference evidence="12" key="1">
    <citation type="submission" date="2025-08" db="UniProtKB">
        <authorList>
            <consortium name="RefSeq"/>
        </authorList>
    </citation>
    <scope>IDENTIFICATION</scope>
    <source>
        <tissue evidence="12">Whole body</tissue>
    </source>
</reference>
<evidence type="ECO:0000313" key="11">
    <source>
        <dbReference type="Proteomes" id="UP001652626"/>
    </source>
</evidence>
<proteinExistence type="inferred from homology"/>
<dbReference type="Pfam" id="PF07757">
    <property type="entry name" value="AdoMet_MTase"/>
    <property type="match status" value="1"/>
</dbReference>
<keyword evidence="8 10" id="KW-0819">tRNA processing</keyword>
<dbReference type="GO" id="GO:0141101">
    <property type="term" value="F:tRNA(Ser) (uridine(44)-2'-O-)-methyltransferase activity"/>
    <property type="evidence" value="ECO:0007669"/>
    <property type="project" value="UniProtKB-EC"/>
</dbReference>
<keyword evidence="4 10" id="KW-0963">Cytoplasm</keyword>
<evidence type="ECO:0000313" key="12">
    <source>
        <dbReference type="RefSeq" id="XP_026494848.2"/>
    </source>
</evidence>